<dbReference type="Proteomes" id="UP000485058">
    <property type="component" value="Unassembled WGS sequence"/>
</dbReference>
<feature type="compositionally biased region" description="Low complexity" evidence="1">
    <location>
        <begin position="1"/>
        <end position="16"/>
    </location>
</feature>
<name>A0A699ZZT0_HAELA</name>
<feature type="non-terminal residue" evidence="2">
    <location>
        <position position="69"/>
    </location>
</feature>
<feature type="compositionally biased region" description="Polar residues" evidence="1">
    <location>
        <begin position="58"/>
        <end position="69"/>
    </location>
</feature>
<gene>
    <name evidence="2" type="ORF">HaLaN_21752</name>
</gene>
<feature type="non-terminal residue" evidence="2">
    <location>
        <position position="1"/>
    </location>
</feature>
<proteinExistence type="predicted"/>
<keyword evidence="3" id="KW-1185">Reference proteome</keyword>
<evidence type="ECO:0000313" key="2">
    <source>
        <dbReference type="EMBL" id="GFH24038.1"/>
    </source>
</evidence>
<evidence type="ECO:0000313" key="3">
    <source>
        <dbReference type="Proteomes" id="UP000485058"/>
    </source>
</evidence>
<reference evidence="2 3" key="1">
    <citation type="submission" date="2020-02" db="EMBL/GenBank/DDBJ databases">
        <title>Draft genome sequence of Haematococcus lacustris strain NIES-144.</title>
        <authorList>
            <person name="Morimoto D."/>
            <person name="Nakagawa S."/>
            <person name="Yoshida T."/>
            <person name="Sawayama S."/>
        </authorList>
    </citation>
    <scope>NUCLEOTIDE SEQUENCE [LARGE SCALE GENOMIC DNA]</scope>
    <source>
        <strain evidence="2 3">NIES-144</strain>
    </source>
</reference>
<comment type="caution">
    <text evidence="2">The sequence shown here is derived from an EMBL/GenBank/DDBJ whole genome shotgun (WGS) entry which is preliminary data.</text>
</comment>
<dbReference type="AlphaFoldDB" id="A0A699ZZT0"/>
<dbReference type="EMBL" id="BLLF01002426">
    <property type="protein sequence ID" value="GFH24038.1"/>
    <property type="molecule type" value="Genomic_DNA"/>
</dbReference>
<protein>
    <submittedName>
        <fullName evidence="2">Uncharacterized protein</fullName>
    </submittedName>
</protein>
<evidence type="ECO:0000256" key="1">
    <source>
        <dbReference type="SAM" id="MobiDB-lite"/>
    </source>
</evidence>
<accession>A0A699ZZT0</accession>
<sequence length="69" mass="7280">QGLSVRQQRQLDQGLQRGSGGNLQPPLQVQPADDSEDDDAWEAVGGPAGVPTEEPAPQHNSSRCSACNQ</sequence>
<feature type="region of interest" description="Disordered" evidence="1">
    <location>
        <begin position="1"/>
        <end position="69"/>
    </location>
</feature>
<organism evidence="2 3">
    <name type="scientific">Haematococcus lacustris</name>
    <name type="common">Green alga</name>
    <name type="synonym">Haematococcus pluvialis</name>
    <dbReference type="NCBI Taxonomy" id="44745"/>
    <lineage>
        <taxon>Eukaryota</taxon>
        <taxon>Viridiplantae</taxon>
        <taxon>Chlorophyta</taxon>
        <taxon>core chlorophytes</taxon>
        <taxon>Chlorophyceae</taxon>
        <taxon>CS clade</taxon>
        <taxon>Chlamydomonadales</taxon>
        <taxon>Haematococcaceae</taxon>
        <taxon>Haematococcus</taxon>
    </lineage>
</organism>